<evidence type="ECO:0000256" key="1">
    <source>
        <dbReference type="ARBA" id="ARBA00004141"/>
    </source>
</evidence>
<dbReference type="AlphaFoldDB" id="B3Q464"/>
<feature type="transmembrane region" description="Helical" evidence="5">
    <location>
        <begin position="314"/>
        <end position="335"/>
    </location>
</feature>
<proteinExistence type="predicted"/>
<dbReference type="PROSITE" id="PS50850">
    <property type="entry name" value="MFS"/>
    <property type="match status" value="1"/>
</dbReference>
<name>B3Q464_RHIE6</name>
<dbReference type="GO" id="GO:0016020">
    <property type="term" value="C:membrane"/>
    <property type="evidence" value="ECO:0007669"/>
    <property type="project" value="UniProtKB-SubCell"/>
</dbReference>
<feature type="transmembrane region" description="Helical" evidence="5">
    <location>
        <begin position="347"/>
        <end position="368"/>
    </location>
</feature>
<geneLocation type="plasmid" evidence="7 8">
    <name>pC</name>
</geneLocation>
<evidence type="ECO:0000256" key="4">
    <source>
        <dbReference type="ARBA" id="ARBA00023136"/>
    </source>
</evidence>
<protein>
    <submittedName>
        <fullName evidence="7">Putative transporter protein</fullName>
    </submittedName>
</protein>
<dbReference type="eggNOG" id="COG0738">
    <property type="taxonomic scope" value="Bacteria"/>
</dbReference>
<evidence type="ECO:0000313" key="7">
    <source>
        <dbReference type="EMBL" id="ACE94868.1"/>
    </source>
</evidence>
<keyword evidence="3 5" id="KW-1133">Transmembrane helix</keyword>
<dbReference type="InterPro" id="IPR011701">
    <property type="entry name" value="MFS"/>
</dbReference>
<organism evidence="7 8">
    <name type="scientific">Rhizobium etli (strain CIAT 652)</name>
    <dbReference type="NCBI Taxonomy" id="491916"/>
    <lineage>
        <taxon>Bacteria</taxon>
        <taxon>Pseudomonadati</taxon>
        <taxon>Pseudomonadota</taxon>
        <taxon>Alphaproteobacteria</taxon>
        <taxon>Hyphomicrobiales</taxon>
        <taxon>Rhizobiaceae</taxon>
        <taxon>Rhizobium/Agrobacterium group</taxon>
        <taxon>Rhizobium</taxon>
    </lineage>
</organism>
<dbReference type="EMBL" id="CP001077">
    <property type="protein sequence ID" value="ACE94868.1"/>
    <property type="molecule type" value="Genomic_DNA"/>
</dbReference>
<keyword evidence="7" id="KW-0614">Plasmid</keyword>
<dbReference type="SUPFAM" id="SSF103473">
    <property type="entry name" value="MFS general substrate transporter"/>
    <property type="match status" value="1"/>
</dbReference>
<feature type="transmembrane region" description="Helical" evidence="5">
    <location>
        <begin position="289"/>
        <end position="308"/>
    </location>
</feature>
<feature type="transmembrane region" description="Helical" evidence="5">
    <location>
        <begin position="374"/>
        <end position="396"/>
    </location>
</feature>
<feature type="transmembrane region" description="Helical" evidence="5">
    <location>
        <begin position="21"/>
        <end position="43"/>
    </location>
</feature>
<feature type="domain" description="Major facilitator superfamily (MFS) profile" evidence="6">
    <location>
        <begin position="1"/>
        <end position="400"/>
    </location>
</feature>
<dbReference type="KEGG" id="rec:RHECIAT_PC0000795"/>
<feature type="transmembrane region" description="Helical" evidence="5">
    <location>
        <begin position="148"/>
        <end position="169"/>
    </location>
</feature>
<dbReference type="Gene3D" id="1.20.1250.20">
    <property type="entry name" value="MFS general substrate transporter like domains"/>
    <property type="match status" value="2"/>
</dbReference>
<dbReference type="PANTHER" id="PTHR23514">
    <property type="entry name" value="BYPASS OF STOP CODON PROTEIN 6"/>
    <property type="match status" value="1"/>
</dbReference>
<dbReference type="PANTHER" id="PTHR23514:SF13">
    <property type="entry name" value="INNER MEMBRANE PROTEIN YBJJ"/>
    <property type="match status" value="1"/>
</dbReference>
<feature type="transmembrane region" description="Helical" evidence="5">
    <location>
        <begin position="220"/>
        <end position="238"/>
    </location>
</feature>
<dbReference type="Pfam" id="PF07690">
    <property type="entry name" value="MFS_1"/>
    <property type="match status" value="1"/>
</dbReference>
<evidence type="ECO:0000256" key="3">
    <source>
        <dbReference type="ARBA" id="ARBA00022989"/>
    </source>
</evidence>
<evidence type="ECO:0000259" key="6">
    <source>
        <dbReference type="PROSITE" id="PS50850"/>
    </source>
</evidence>
<evidence type="ECO:0000313" key="8">
    <source>
        <dbReference type="Proteomes" id="UP000008817"/>
    </source>
</evidence>
<keyword evidence="4 5" id="KW-0472">Membrane</keyword>
<accession>B3Q464</accession>
<feature type="transmembrane region" description="Helical" evidence="5">
    <location>
        <begin position="175"/>
        <end position="193"/>
    </location>
</feature>
<comment type="subcellular location">
    <subcellularLocation>
        <location evidence="1">Membrane</location>
        <topology evidence="1">Multi-pass membrane protein</topology>
    </subcellularLocation>
</comment>
<gene>
    <name evidence="7" type="ordered locus">RHECIAT_PC0000795</name>
</gene>
<reference evidence="7 8" key="1">
    <citation type="submission" date="2008-04" db="EMBL/GenBank/DDBJ databases">
        <title>Genome diversity and DNA divergence of Rhizobium etli.</title>
        <authorList>
            <person name="Gonzalez V."/>
            <person name="Acosta J.L."/>
            <person name="Santamaria R.I."/>
            <person name="Bustos P."/>
            <person name="Hernandez-Gonzalez I.L."/>
            <person name="Fernandez J.L."/>
            <person name="Diaz R."/>
            <person name="Flores M."/>
            <person name="Mora J."/>
            <person name="Palacios R."/>
            <person name="Davila G."/>
        </authorList>
    </citation>
    <scope>NUCLEOTIDE SEQUENCE [LARGE SCALE GENOMIC DNA]</scope>
    <source>
        <strain evidence="7 8">CIAT 652</strain>
        <plasmid evidence="8">Plasmid pC</plasmid>
    </source>
</reference>
<dbReference type="HOGENOM" id="CLU_035309_1_0_5"/>
<dbReference type="Proteomes" id="UP000008817">
    <property type="component" value="Plasmid pC"/>
</dbReference>
<feature type="transmembrane region" description="Helical" evidence="5">
    <location>
        <begin position="109"/>
        <end position="127"/>
    </location>
</feature>
<feature type="transmembrane region" description="Helical" evidence="5">
    <location>
        <begin position="55"/>
        <end position="73"/>
    </location>
</feature>
<dbReference type="GO" id="GO:0022857">
    <property type="term" value="F:transmembrane transporter activity"/>
    <property type="evidence" value="ECO:0007669"/>
    <property type="project" value="InterPro"/>
</dbReference>
<dbReference type="CDD" id="cd17393">
    <property type="entry name" value="MFS_MosC_like"/>
    <property type="match status" value="1"/>
</dbReference>
<sequence>MLFSRPAPTGVLRRIGSSKRARCCAFFLAAGIGIGAWASSLPLVSTRLAISKGELGFLLLGFALGAIVLMVTIGRFIDRLQSDKLSLAGCVVFGACILLVPLAPGVLTAALLILAAGAGFGTLDVSMNTEASHLERTSKRHLMSSFHGVFSVGALLGALLVGQLVSIGGGLNLCLGIAGSTVVLVAFGSRLIARKRSFEHRISSTQSNAMRKIQLSPEQLVLVIMFGAIAFLSMLAEGGVMDWTAIFLVTEHGASESVGAYAFATFSATMALGRFAGDWATRRIGHVNVIRIGGVICAVSVSVIVVSSSISVTMFALGLCGIGVANLVPAVFAAAGHLGGDSAGRAMSIATTMGYSGLLLGPALLGFVAQHSSLATSFGVIMGGFVLVAIVGFAVAKRMALHGLKLRHET</sequence>
<feature type="transmembrane region" description="Helical" evidence="5">
    <location>
        <begin position="85"/>
        <end position="103"/>
    </location>
</feature>
<dbReference type="InterPro" id="IPR051788">
    <property type="entry name" value="MFS_Transporter"/>
</dbReference>
<feature type="transmembrane region" description="Helical" evidence="5">
    <location>
        <begin position="258"/>
        <end position="277"/>
    </location>
</feature>
<evidence type="ECO:0000256" key="2">
    <source>
        <dbReference type="ARBA" id="ARBA00022692"/>
    </source>
</evidence>
<dbReference type="InterPro" id="IPR036259">
    <property type="entry name" value="MFS_trans_sf"/>
</dbReference>
<evidence type="ECO:0000256" key="5">
    <source>
        <dbReference type="SAM" id="Phobius"/>
    </source>
</evidence>
<dbReference type="InterPro" id="IPR020846">
    <property type="entry name" value="MFS_dom"/>
</dbReference>
<keyword evidence="2 5" id="KW-0812">Transmembrane</keyword>